<dbReference type="EMBL" id="LXEN01000043">
    <property type="protein sequence ID" value="OAT34599.1"/>
    <property type="molecule type" value="Genomic_DNA"/>
</dbReference>
<proteinExistence type="predicted"/>
<reference evidence="1 2" key="1">
    <citation type="submission" date="2016-04" db="EMBL/GenBank/DDBJ databases">
        <title>ATOL: Assembling a taxonomically balanced genome-scale reconstruction of the evolutionary history of the Enterobacteriaceae.</title>
        <authorList>
            <person name="Plunkett G.III."/>
            <person name="Neeno-Eckwall E.C."/>
            <person name="Glasner J.D."/>
            <person name="Perna N.T."/>
        </authorList>
    </citation>
    <scope>NUCLEOTIDE SEQUENCE [LARGE SCALE GENOMIC DNA]</scope>
    <source>
        <strain evidence="1 2">ATCC 19692</strain>
    </source>
</reference>
<protein>
    <recommendedName>
        <fullName evidence="3">Fimbrial-type adhesion domain-containing protein</fullName>
    </recommendedName>
</protein>
<dbReference type="GO" id="GO:0009289">
    <property type="term" value="C:pilus"/>
    <property type="evidence" value="ECO:0007669"/>
    <property type="project" value="InterPro"/>
</dbReference>
<name>A0A198GCT5_9GAMM</name>
<dbReference type="Gene3D" id="2.60.40.1090">
    <property type="entry name" value="Fimbrial-type adhesion domain"/>
    <property type="match status" value="1"/>
</dbReference>
<evidence type="ECO:0008006" key="3">
    <source>
        <dbReference type="Google" id="ProtNLM"/>
    </source>
</evidence>
<keyword evidence="2" id="KW-1185">Reference proteome</keyword>
<evidence type="ECO:0000313" key="2">
    <source>
        <dbReference type="Proteomes" id="UP000094023"/>
    </source>
</evidence>
<dbReference type="InterPro" id="IPR008966">
    <property type="entry name" value="Adhesion_dom_sf"/>
</dbReference>
<evidence type="ECO:0000313" key="1">
    <source>
        <dbReference type="EMBL" id="OAT34599.1"/>
    </source>
</evidence>
<dbReference type="Proteomes" id="UP000094023">
    <property type="component" value="Unassembled WGS sequence"/>
</dbReference>
<dbReference type="AlphaFoldDB" id="A0A198GCT5"/>
<dbReference type="InterPro" id="IPR036937">
    <property type="entry name" value="Adhesion_dom_fimbrial_sf"/>
</dbReference>
<dbReference type="SUPFAM" id="SSF49401">
    <property type="entry name" value="Bacterial adhesins"/>
    <property type="match status" value="1"/>
</dbReference>
<dbReference type="GO" id="GO:0007155">
    <property type="term" value="P:cell adhesion"/>
    <property type="evidence" value="ECO:0007669"/>
    <property type="project" value="InterPro"/>
</dbReference>
<gene>
    <name evidence="1" type="ORF">M983_1047</name>
</gene>
<organism evidence="1 2">
    <name type="scientific">Proteus myxofaciens ATCC 19692</name>
    <dbReference type="NCBI Taxonomy" id="1354337"/>
    <lineage>
        <taxon>Bacteria</taxon>
        <taxon>Pseudomonadati</taxon>
        <taxon>Pseudomonadota</taxon>
        <taxon>Gammaproteobacteria</taxon>
        <taxon>Enterobacterales</taxon>
        <taxon>Morganellaceae</taxon>
        <taxon>Proteus</taxon>
    </lineage>
</organism>
<accession>A0A198GCT5</accession>
<sequence>MISGVIALAGITDVVAGTASTTLRFTTTFIGGGCVVSGPSSITFNNGEPLLAADIEAATEAGTPKTSTTFEITLSECQGWGLIPKIKVSGDKTTAFGSTLFRSSALGPEDSDGYGVYLNTPGNNIFNSNNNLAANSDITVKGNWKKEDQLSGINSTLPISAVLRCGNCTYEGRHGGKFQANVTFDLIYE</sequence>
<dbReference type="STRING" id="1354337.M983_1047"/>
<comment type="caution">
    <text evidence="1">The sequence shown here is derived from an EMBL/GenBank/DDBJ whole genome shotgun (WGS) entry which is preliminary data.</text>
</comment>